<evidence type="ECO:0000259" key="1">
    <source>
        <dbReference type="PROSITE" id="PS50943"/>
    </source>
</evidence>
<organism evidence="2 4">
    <name type="scientific">Sulfitobacter profundi</name>
    <dbReference type="NCBI Taxonomy" id="2679961"/>
    <lineage>
        <taxon>Bacteria</taxon>
        <taxon>Pseudomonadati</taxon>
        <taxon>Pseudomonadota</taxon>
        <taxon>Alphaproteobacteria</taxon>
        <taxon>Rhodobacterales</taxon>
        <taxon>Roseobacteraceae</taxon>
        <taxon>Sulfitobacter</taxon>
    </lineage>
</organism>
<dbReference type="EMBL" id="JBHSWA010000001">
    <property type="protein sequence ID" value="MFC6640398.1"/>
    <property type="molecule type" value="Genomic_DNA"/>
</dbReference>
<dbReference type="SUPFAM" id="SSF47413">
    <property type="entry name" value="lambda repressor-like DNA-binding domains"/>
    <property type="match status" value="1"/>
</dbReference>
<keyword evidence="4" id="KW-1185">Reference proteome</keyword>
<dbReference type="InterPro" id="IPR001387">
    <property type="entry name" value="Cro/C1-type_HTH"/>
</dbReference>
<dbReference type="EMBL" id="JBHSWA010000001">
    <property type="protein sequence ID" value="MFC6643250.1"/>
    <property type="molecule type" value="Genomic_DNA"/>
</dbReference>
<reference evidence="4" key="2">
    <citation type="journal article" date="2019" name="Int. J. Syst. Evol. Microbiol.">
        <title>The Global Catalogue of Microorganisms (GCM) 10K type strain sequencing project: providing services to taxonomists for standard genome sequencing and annotation.</title>
        <authorList>
            <consortium name="The Broad Institute Genomics Platform"/>
            <consortium name="The Broad Institute Genome Sequencing Center for Infectious Disease"/>
            <person name="Wu L."/>
            <person name="Ma J."/>
        </authorList>
    </citation>
    <scope>NUCLEOTIDE SEQUENCE [LARGE SCALE GENOMIC DNA]</scope>
    <source>
        <strain evidence="4">NBRC 111368</strain>
    </source>
</reference>
<proteinExistence type="predicted"/>
<dbReference type="RefSeq" id="WP_132443600.1">
    <property type="nucleotide sequence ID" value="NZ_JBHSWA010000001.1"/>
</dbReference>
<name>A0ABW1YTD2_9RHOB</name>
<feature type="domain" description="HTH cro/C1-type" evidence="1">
    <location>
        <begin position="16"/>
        <end position="60"/>
    </location>
</feature>
<dbReference type="InterPro" id="IPR010982">
    <property type="entry name" value="Lambda_DNA-bd_dom_sf"/>
</dbReference>
<dbReference type="PROSITE" id="PS50943">
    <property type="entry name" value="HTH_CROC1"/>
    <property type="match status" value="1"/>
</dbReference>
<protein>
    <submittedName>
        <fullName evidence="2">Helix-turn-helix domain-containing protein</fullName>
    </submittedName>
</protein>
<evidence type="ECO:0000313" key="3">
    <source>
        <dbReference type="EMBL" id="MFC6643250.1"/>
    </source>
</evidence>
<dbReference type="Proteomes" id="UP001596403">
    <property type="component" value="Unassembled WGS sequence"/>
</dbReference>
<dbReference type="InterPro" id="IPR036286">
    <property type="entry name" value="LexA/Signal_pep-like_sf"/>
</dbReference>
<sequence length="205" mass="22457">MDDKWFKQQQKRVGATAEDIAQKMGRTRANVSNIYTGRQKMSLEWARAFAEVLQVPIDEVLKRAGVLKPVEARRVTPEFADSDAAPWGDKGNSSDGVYNIAAALGGARPGVDVWQIERGALSLMGYFPGDMILLDTHQSELCKAGDVVIAQKYDGKTGASRMLLRRYEPPVLVAASPEAADRRVDVVDGSNVLIRGKIIGSWRVV</sequence>
<accession>A0ABW1YTD2</accession>
<reference evidence="2" key="3">
    <citation type="submission" date="2024-09" db="EMBL/GenBank/DDBJ databases">
        <authorList>
            <person name="Sun Q."/>
            <person name="Mori K."/>
        </authorList>
    </citation>
    <scope>NUCLEOTIDE SEQUENCE</scope>
    <source>
        <strain evidence="2">NBRC 113428</strain>
    </source>
</reference>
<evidence type="ECO:0000313" key="4">
    <source>
        <dbReference type="Proteomes" id="UP001596403"/>
    </source>
</evidence>
<dbReference type="SUPFAM" id="SSF51306">
    <property type="entry name" value="LexA/Signal peptidase"/>
    <property type="match status" value="1"/>
</dbReference>
<dbReference type="Gene3D" id="1.10.260.40">
    <property type="entry name" value="lambda repressor-like DNA-binding domains"/>
    <property type="match status" value="1"/>
</dbReference>
<comment type="caution">
    <text evidence="2">The sequence shown here is derived from an EMBL/GenBank/DDBJ whole genome shotgun (WGS) entry which is preliminary data.</text>
</comment>
<evidence type="ECO:0000313" key="2">
    <source>
        <dbReference type="EMBL" id="MFC6640398.1"/>
    </source>
</evidence>
<dbReference type="Pfam" id="PF13560">
    <property type="entry name" value="HTH_31"/>
    <property type="match status" value="1"/>
</dbReference>
<dbReference type="CDD" id="cd00093">
    <property type="entry name" value="HTH_XRE"/>
    <property type="match status" value="1"/>
</dbReference>
<gene>
    <name evidence="2" type="ORF">ACFQAU_00215</name>
    <name evidence="3" type="ORF">ACFQAU_17715</name>
</gene>
<reference evidence="2" key="1">
    <citation type="journal article" date="2014" name="Int. J. Syst. Evol. Microbiol.">
        <title>Complete genome of a new Firmicutes species belonging to the dominant human colonic microbiota ('Ruminococcus bicirculans') reveals two chromosomes and a selective capacity to utilize plant glucans.</title>
        <authorList>
            <consortium name="NISC Comparative Sequencing Program"/>
            <person name="Wegmann U."/>
            <person name="Louis P."/>
            <person name="Goesmann A."/>
            <person name="Henrissat B."/>
            <person name="Duncan S.H."/>
            <person name="Flint H.J."/>
        </authorList>
    </citation>
    <scope>NUCLEOTIDE SEQUENCE</scope>
    <source>
        <strain evidence="2">NBRC 113428</strain>
    </source>
</reference>